<organism evidence="7 8">
    <name type="scientific">Acetobacter aceti</name>
    <dbReference type="NCBI Taxonomy" id="435"/>
    <lineage>
        <taxon>Bacteria</taxon>
        <taxon>Pseudomonadati</taxon>
        <taxon>Pseudomonadota</taxon>
        <taxon>Alphaproteobacteria</taxon>
        <taxon>Acetobacterales</taxon>
        <taxon>Acetobacteraceae</taxon>
        <taxon>Acetobacter</taxon>
        <taxon>Acetobacter subgen. Acetobacter</taxon>
    </lineage>
</organism>
<keyword evidence="3 6" id="KW-0812">Transmembrane</keyword>
<protein>
    <recommendedName>
        <fullName evidence="9">DUF423 domain-containing protein</fullName>
    </recommendedName>
</protein>
<feature type="transmembrane region" description="Helical" evidence="6">
    <location>
        <begin position="104"/>
        <end position="122"/>
    </location>
</feature>
<dbReference type="EMBL" id="AP023326">
    <property type="protein sequence ID" value="BCI66089.1"/>
    <property type="molecule type" value="Genomic_DNA"/>
</dbReference>
<dbReference type="GO" id="GO:0005886">
    <property type="term" value="C:plasma membrane"/>
    <property type="evidence" value="ECO:0007669"/>
    <property type="project" value="TreeGrafter"/>
</dbReference>
<feature type="transmembrane region" description="Helical" evidence="6">
    <location>
        <begin position="49"/>
        <end position="65"/>
    </location>
</feature>
<comment type="subcellular location">
    <subcellularLocation>
        <location evidence="1">Membrane</location>
        <topology evidence="1">Multi-pass membrane protein</topology>
    </subcellularLocation>
</comment>
<evidence type="ECO:0008006" key="9">
    <source>
        <dbReference type="Google" id="ProtNLM"/>
    </source>
</evidence>
<keyword evidence="5 6" id="KW-0472">Membrane</keyword>
<name>A0A6S6PFM4_ACEAC</name>
<dbReference type="Proteomes" id="UP000515220">
    <property type="component" value="Chromosome"/>
</dbReference>
<proteinExistence type="inferred from homology"/>
<evidence type="ECO:0000256" key="3">
    <source>
        <dbReference type="ARBA" id="ARBA00022692"/>
    </source>
</evidence>
<evidence type="ECO:0000313" key="7">
    <source>
        <dbReference type="EMBL" id="BCI66089.1"/>
    </source>
</evidence>
<dbReference type="RefSeq" id="WP_099348300.1">
    <property type="nucleotide sequence ID" value="NZ_AP023326.1"/>
</dbReference>
<evidence type="ECO:0000256" key="5">
    <source>
        <dbReference type="ARBA" id="ARBA00023136"/>
    </source>
</evidence>
<sequence>MSLPRIWRTAAAFLAAIAVAMGAVAAHLPIERFGLPEGRDIVREAVQMQMWHALALLALGVGLRTPSRLQALAGCMMLPGIMLFCGALYVTAFSGHHLGSVAPTGGSLLILSWIVLGVGFLARHD</sequence>
<reference evidence="7 8" key="1">
    <citation type="submission" date="2020-07" db="EMBL/GenBank/DDBJ databases">
        <title>Complete Genome Sequence of an acetic acid bacterium, Acetobacter aceti JCM20276.</title>
        <authorList>
            <person name="Hirose Y."/>
            <person name="Mihara H."/>
        </authorList>
    </citation>
    <scope>NUCLEOTIDE SEQUENCE [LARGE SCALE GENOMIC DNA]</scope>
    <source>
        <strain evidence="7 8">JCM20276</strain>
    </source>
</reference>
<dbReference type="AlphaFoldDB" id="A0A6S6PFM4"/>
<keyword evidence="4 6" id="KW-1133">Transmembrane helix</keyword>
<accession>A0A6S6PFM4</accession>
<gene>
    <name evidence="7" type="ORF">AAJCM20276_07130</name>
</gene>
<dbReference type="PANTHER" id="PTHR43461">
    <property type="entry name" value="TRANSMEMBRANE PROTEIN 256"/>
    <property type="match status" value="1"/>
</dbReference>
<feature type="transmembrane region" description="Helical" evidence="6">
    <location>
        <begin position="72"/>
        <end position="92"/>
    </location>
</feature>
<evidence type="ECO:0000256" key="6">
    <source>
        <dbReference type="SAM" id="Phobius"/>
    </source>
</evidence>
<evidence type="ECO:0000256" key="2">
    <source>
        <dbReference type="ARBA" id="ARBA00009694"/>
    </source>
</evidence>
<comment type="similarity">
    <text evidence="2">Belongs to the UPF0382 family.</text>
</comment>
<evidence type="ECO:0000313" key="8">
    <source>
        <dbReference type="Proteomes" id="UP000515220"/>
    </source>
</evidence>
<dbReference type="InterPro" id="IPR006696">
    <property type="entry name" value="DUF423"/>
</dbReference>
<dbReference type="PANTHER" id="PTHR43461:SF1">
    <property type="entry name" value="TRANSMEMBRANE PROTEIN 256"/>
    <property type="match status" value="1"/>
</dbReference>
<dbReference type="Pfam" id="PF04241">
    <property type="entry name" value="DUF423"/>
    <property type="match status" value="1"/>
</dbReference>
<evidence type="ECO:0000256" key="4">
    <source>
        <dbReference type="ARBA" id="ARBA00022989"/>
    </source>
</evidence>
<evidence type="ECO:0000256" key="1">
    <source>
        <dbReference type="ARBA" id="ARBA00004141"/>
    </source>
</evidence>